<feature type="transmembrane region" description="Helical" evidence="2">
    <location>
        <begin position="62"/>
        <end position="83"/>
    </location>
</feature>
<sequence>MDPEPTHTHSVQEYLSVGLPVIYGSGCIITLASLYFICLLCSVQQLASALMQSKRRKNTSKIIFLLLLSLFLFARTFLLVVPLPISSFVVFQLVGVEIPVFILFVTWQTLALWFSNSFRSSKVQSNMPCRRFLFAFFFISIFGLFIAFFIQTLISSHHQHDTGAQDYDKGKYYAAYLAFYFVQEIIPSATLLFTFMILSISSPQQPSSNQSSNHDQNNDYSSSSEQNADHTFIEYNQQQHTTYNALESTPLRALPHQQTRSNSQQQQQNSHHNSIKQSKRSQKQPYNYNSSKQPHDQDQEDTNGSTTSKGTTISSSDSGTDFYYDSVSAYQQFLNLYQFSENIEGFIYPDMVDEQSLAKDVELDEEGEKERHRKRRKPHKISSSSHSKSGKSHRKRVQEDL</sequence>
<gene>
    <name evidence="3" type="ORF">EZS28_003953</name>
</gene>
<evidence type="ECO:0000256" key="1">
    <source>
        <dbReference type="SAM" id="MobiDB-lite"/>
    </source>
</evidence>
<accession>A0A5J4WZG8</accession>
<keyword evidence="2" id="KW-1133">Transmembrane helix</keyword>
<evidence type="ECO:0000313" key="4">
    <source>
        <dbReference type="Proteomes" id="UP000324800"/>
    </source>
</evidence>
<name>A0A5J4WZG8_9EUKA</name>
<comment type="caution">
    <text evidence="3">The sequence shown here is derived from an EMBL/GenBank/DDBJ whole genome shotgun (WGS) entry which is preliminary data.</text>
</comment>
<reference evidence="3 4" key="1">
    <citation type="submission" date="2019-03" db="EMBL/GenBank/DDBJ databases">
        <title>Single cell metagenomics reveals metabolic interactions within the superorganism composed of flagellate Streblomastix strix and complex community of Bacteroidetes bacteria on its surface.</title>
        <authorList>
            <person name="Treitli S.C."/>
            <person name="Kolisko M."/>
            <person name="Husnik F."/>
            <person name="Keeling P."/>
            <person name="Hampl V."/>
        </authorList>
    </citation>
    <scope>NUCLEOTIDE SEQUENCE [LARGE SCALE GENOMIC DNA]</scope>
    <source>
        <strain evidence="3">ST1C</strain>
    </source>
</reference>
<feature type="transmembrane region" description="Helical" evidence="2">
    <location>
        <begin position="20"/>
        <end position="41"/>
    </location>
</feature>
<dbReference type="AlphaFoldDB" id="A0A5J4WZG8"/>
<feature type="compositionally biased region" description="Low complexity" evidence="1">
    <location>
        <begin position="302"/>
        <end position="319"/>
    </location>
</feature>
<feature type="compositionally biased region" description="Basic residues" evidence="1">
    <location>
        <begin position="273"/>
        <end position="282"/>
    </location>
</feature>
<feature type="transmembrane region" description="Helical" evidence="2">
    <location>
        <begin position="133"/>
        <end position="154"/>
    </location>
</feature>
<feature type="region of interest" description="Disordered" evidence="1">
    <location>
        <begin position="359"/>
        <end position="401"/>
    </location>
</feature>
<evidence type="ECO:0000256" key="2">
    <source>
        <dbReference type="SAM" id="Phobius"/>
    </source>
</evidence>
<feature type="transmembrane region" description="Helical" evidence="2">
    <location>
        <begin position="174"/>
        <end position="198"/>
    </location>
</feature>
<evidence type="ECO:0000313" key="3">
    <source>
        <dbReference type="EMBL" id="KAA6400518.1"/>
    </source>
</evidence>
<dbReference type="Proteomes" id="UP000324800">
    <property type="component" value="Unassembled WGS sequence"/>
</dbReference>
<feature type="compositionally biased region" description="Polar residues" evidence="1">
    <location>
        <begin position="283"/>
        <end position="292"/>
    </location>
</feature>
<protein>
    <submittedName>
        <fullName evidence="3">Uncharacterized protein</fullName>
    </submittedName>
</protein>
<feature type="region of interest" description="Disordered" evidence="1">
    <location>
        <begin position="205"/>
        <end position="226"/>
    </location>
</feature>
<feature type="transmembrane region" description="Helical" evidence="2">
    <location>
        <begin position="89"/>
        <end position="113"/>
    </location>
</feature>
<feature type="compositionally biased region" description="Low complexity" evidence="1">
    <location>
        <begin position="256"/>
        <end position="272"/>
    </location>
</feature>
<dbReference type="EMBL" id="SNRW01000548">
    <property type="protein sequence ID" value="KAA6400518.1"/>
    <property type="molecule type" value="Genomic_DNA"/>
</dbReference>
<feature type="compositionally biased region" description="Basic residues" evidence="1">
    <location>
        <begin position="371"/>
        <end position="380"/>
    </location>
</feature>
<feature type="region of interest" description="Disordered" evidence="1">
    <location>
        <begin position="254"/>
        <end position="319"/>
    </location>
</feature>
<keyword evidence="2" id="KW-0812">Transmembrane</keyword>
<proteinExistence type="predicted"/>
<feature type="compositionally biased region" description="Basic residues" evidence="1">
    <location>
        <begin position="388"/>
        <end position="401"/>
    </location>
</feature>
<feature type="compositionally biased region" description="Low complexity" evidence="1">
    <location>
        <begin position="205"/>
        <end position="224"/>
    </location>
</feature>
<keyword evidence="2" id="KW-0472">Membrane</keyword>
<organism evidence="3 4">
    <name type="scientific">Streblomastix strix</name>
    <dbReference type="NCBI Taxonomy" id="222440"/>
    <lineage>
        <taxon>Eukaryota</taxon>
        <taxon>Metamonada</taxon>
        <taxon>Preaxostyla</taxon>
        <taxon>Oxymonadida</taxon>
        <taxon>Streblomastigidae</taxon>
        <taxon>Streblomastix</taxon>
    </lineage>
</organism>